<dbReference type="PANTHER" id="PTHR10855">
    <property type="entry name" value="26S PROTEASOME NON-ATPASE REGULATORY SUBUNIT 12/COP9 SIGNALOSOME COMPLEX SUBUNIT 4"/>
    <property type="match status" value="1"/>
</dbReference>
<dbReference type="OMA" id="AENEMFK"/>
<dbReference type="GO" id="GO:0008541">
    <property type="term" value="C:proteasome regulatory particle, lid subcomplex"/>
    <property type="evidence" value="ECO:0007669"/>
    <property type="project" value="TreeGrafter"/>
</dbReference>
<dbReference type="FunFam" id="1.10.10.10:FF:000070">
    <property type="entry name" value="26S proteasome non-ATPase regulatory subunit 12"/>
    <property type="match status" value="1"/>
</dbReference>
<keyword evidence="2" id="KW-0647">Proteasome</keyword>
<protein>
    <recommendedName>
        <fullName evidence="3">PCI domain-containing protein</fullName>
    </recommendedName>
</protein>
<dbReference type="Gene3D" id="1.10.10.10">
    <property type="entry name" value="Winged helix-like DNA-binding domain superfamily/Winged helix DNA-binding domain"/>
    <property type="match status" value="1"/>
</dbReference>
<organism evidence="4 5">
    <name type="scientific">Emiliania huxleyi (strain CCMP1516)</name>
    <dbReference type="NCBI Taxonomy" id="280463"/>
    <lineage>
        <taxon>Eukaryota</taxon>
        <taxon>Haptista</taxon>
        <taxon>Haptophyta</taxon>
        <taxon>Prymnesiophyceae</taxon>
        <taxon>Isochrysidales</taxon>
        <taxon>Noelaerhabdaceae</taxon>
        <taxon>Emiliania</taxon>
    </lineage>
</organism>
<dbReference type="GO" id="GO:0005634">
    <property type="term" value="C:nucleus"/>
    <property type="evidence" value="ECO:0007669"/>
    <property type="project" value="UniProtKB-ARBA"/>
</dbReference>
<feature type="domain" description="PCI" evidence="3">
    <location>
        <begin position="234"/>
        <end position="404"/>
    </location>
</feature>
<dbReference type="RefSeq" id="XP_005793319.1">
    <property type="nucleotide sequence ID" value="XM_005793262.1"/>
</dbReference>
<dbReference type="PaxDb" id="2903-EOD40890"/>
<dbReference type="HOGENOM" id="CLU_033860_2_0_1"/>
<dbReference type="GO" id="GO:0005737">
    <property type="term" value="C:cytoplasm"/>
    <property type="evidence" value="ECO:0007669"/>
    <property type="project" value="TreeGrafter"/>
</dbReference>
<dbReference type="STRING" id="2903.R1FP87"/>
<dbReference type="InterPro" id="IPR040896">
    <property type="entry name" value="RPN5_C"/>
</dbReference>
<keyword evidence="5" id="KW-1185">Reference proteome</keyword>
<evidence type="ECO:0000313" key="4">
    <source>
        <dbReference type="EnsemblProtists" id="EOD40890"/>
    </source>
</evidence>
<dbReference type="InterPro" id="IPR040134">
    <property type="entry name" value="PSMD12/CSN4"/>
</dbReference>
<reference evidence="4" key="2">
    <citation type="submission" date="2024-10" db="UniProtKB">
        <authorList>
            <consortium name="EnsemblProtists"/>
        </authorList>
    </citation>
    <scope>IDENTIFICATION</scope>
</reference>
<evidence type="ECO:0000256" key="2">
    <source>
        <dbReference type="ARBA" id="ARBA00022942"/>
    </source>
</evidence>
<dbReference type="Pfam" id="PF22241">
    <property type="entry name" value="PSMD12-CSN4_N"/>
    <property type="match status" value="1"/>
</dbReference>
<sequence length="439" mass="49579">MPLPTGIETPAKGPSVSYAQQVAEAKALASTSLDGALQNLLSHEKTARLAADVGGTTELVKAMVSLCYDAKDWDKLNETIVLLSKRRAQLKQAVTAMVQQASTYLDELAEARKLSLIETLRNVSEGKMYVEVERARLTRILAGMQEATGDVEAARKTMQDTVVETLGGMDKREKTDFILEQIRLCLEVKDFIRANIVAKKIQTKTFKDPELDDLKIRYYSMIVRYQLHNKKWMEVFRAYQATWDSPSVQGSDAAADRCLKQQVLYLVLSKYDNEQSDQMHALQKEKRLAKLPLYDSLLKAFITKEVFKFEDVKPGVAAELVAIGDFDEGQQKEMLETLHRRVTQHNILTIGGYYARIQLSRLAQLLALPLDEAEKQLCEIVSDKSIYARVDRPAGIVRFAATKTPNELLNDWSDDISQLLNTLESTCHLIHKENMVHKI</sequence>
<dbReference type="PANTHER" id="PTHR10855:SF1">
    <property type="entry name" value="26S PROTEASOME NON-ATPASE REGULATORY SUBUNIT 12"/>
    <property type="match status" value="1"/>
</dbReference>
<evidence type="ECO:0000259" key="3">
    <source>
        <dbReference type="PROSITE" id="PS50250"/>
    </source>
</evidence>
<dbReference type="SUPFAM" id="SSF46785">
    <property type="entry name" value="Winged helix' DNA-binding domain"/>
    <property type="match status" value="1"/>
</dbReference>
<dbReference type="eggNOG" id="KOG1498">
    <property type="taxonomic scope" value="Eukaryota"/>
</dbReference>
<dbReference type="Pfam" id="PF18098">
    <property type="entry name" value="RPN5_C"/>
    <property type="match status" value="1"/>
</dbReference>
<dbReference type="InterPro" id="IPR036390">
    <property type="entry name" value="WH_DNA-bd_sf"/>
</dbReference>
<dbReference type="InterPro" id="IPR036388">
    <property type="entry name" value="WH-like_DNA-bd_sf"/>
</dbReference>
<dbReference type="PROSITE" id="PS50250">
    <property type="entry name" value="PCI"/>
    <property type="match status" value="1"/>
</dbReference>
<accession>A0A0D3KYQ5</accession>
<reference evidence="5" key="1">
    <citation type="journal article" date="2013" name="Nature">
        <title>Pan genome of the phytoplankton Emiliania underpins its global distribution.</title>
        <authorList>
            <person name="Read B.A."/>
            <person name="Kegel J."/>
            <person name="Klute M.J."/>
            <person name="Kuo A."/>
            <person name="Lefebvre S.C."/>
            <person name="Maumus F."/>
            <person name="Mayer C."/>
            <person name="Miller J."/>
            <person name="Monier A."/>
            <person name="Salamov A."/>
            <person name="Young J."/>
            <person name="Aguilar M."/>
            <person name="Claverie J.M."/>
            <person name="Frickenhaus S."/>
            <person name="Gonzalez K."/>
            <person name="Herman E.K."/>
            <person name="Lin Y.C."/>
            <person name="Napier J."/>
            <person name="Ogata H."/>
            <person name="Sarno A.F."/>
            <person name="Shmutz J."/>
            <person name="Schroeder D."/>
            <person name="de Vargas C."/>
            <person name="Verret F."/>
            <person name="von Dassow P."/>
            <person name="Valentin K."/>
            <person name="Van de Peer Y."/>
            <person name="Wheeler G."/>
            <person name="Dacks J.B."/>
            <person name="Delwiche C.F."/>
            <person name="Dyhrman S.T."/>
            <person name="Glockner G."/>
            <person name="John U."/>
            <person name="Richards T."/>
            <person name="Worden A.Z."/>
            <person name="Zhang X."/>
            <person name="Grigoriev I.V."/>
            <person name="Allen A.E."/>
            <person name="Bidle K."/>
            <person name="Borodovsky M."/>
            <person name="Bowler C."/>
            <person name="Brownlee C."/>
            <person name="Cock J.M."/>
            <person name="Elias M."/>
            <person name="Gladyshev V.N."/>
            <person name="Groth M."/>
            <person name="Guda C."/>
            <person name="Hadaegh A."/>
            <person name="Iglesias-Rodriguez M.D."/>
            <person name="Jenkins J."/>
            <person name="Jones B.M."/>
            <person name="Lawson T."/>
            <person name="Leese F."/>
            <person name="Lindquist E."/>
            <person name="Lobanov A."/>
            <person name="Lomsadze A."/>
            <person name="Malik S.B."/>
            <person name="Marsh M.E."/>
            <person name="Mackinder L."/>
            <person name="Mock T."/>
            <person name="Mueller-Roeber B."/>
            <person name="Pagarete A."/>
            <person name="Parker M."/>
            <person name="Probert I."/>
            <person name="Quesneville H."/>
            <person name="Raines C."/>
            <person name="Rensing S.A."/>
            <person name="Riano-Pachon D.M."/>
            <person name="Richier S."/>
            <person name="Rokitta S."/>
            <person name="Shiraiwa Y."/>
            <person name="Soanes D.M."/>
            <person name="van der Giezen M."/>
            <person name="Wahlund T.M."/>
            <person name="Williams B."/>
            <person name="Wilson W."/>
            <person name="Wolfe G."/>
            <person name="Wurch L.L."/>
        </authorList>
    </citation>
    <scope>NUCLEOTIDE SEQUENCE</scope>
</reference>
<dbReference type="EnsemblProtists" id="EOD40890">
    <property type="protein sequence ID" value="EOD40890"/>
    <property type="gene ID" value="EMIHUDRAFT_439509"/>
</dbReference>
<dbReference type="AlphaFoldDB" id="A0A0D3KYQ5"/>
<proteinExistence type="inferred from homology"/>
<dbReference type="InterPro" id="IPR000717">
    <property type="entry name" value="PCI_dom"/>
</dbReference>
<evidence type="ECO:0000256" key="1">
    <source>
        <dbReference type="ARBA" id="ARBA00006397"/>
    </source>
</evidence>
<dbReference type="KEGG" id="ehx:EMIHUDRAFT_439509"/>
<dbReference type="Proteomes" id="UP000013827">
    <property type="component" value="Unassembled WGS sequence"/>
</dbReference>
<dbReference type="InterPro" id="IPR054559">
    <property type="entry name" value="PSMD12-CSN4-like_N"/>
</dbReference>
<dbReference type="SMART" id="SM00088">
    <property type="entry name" value="PINT"/>
    <property type="match status" value="1"/>
</dbReference>
<name>A0A0D3KYQ5_EMIH1</name>
<dbReference type="Pfam" id="PF01399">
    <property type="entry name" value="PCI"/>
    <property type="match status" value="1"/>
</dbReference>
<evidence type="ECO:0000313" key="5">
    <source>
        <dbReference type="Proteomes" id="UP000013827"/>
    </source>
</evidence>
<comment type="similarity">
    <text evidence="1">Belongs to the proteasome subunit p55 family.</text>
</comment>
<dbReference type="GeneID" id="17286160"/>